<dbReference type="SMART" id="SM00220">
    <property type="entry name" value="S_TKc"/>
    <property type="match status" value="1"/>
</dbReference>
<organism evidence="11">
    <name type="scientific">Trypanosoma congolense (strain IL3000)</name>
    <dbReference type="NCBI Taxonomy" id="1068625"/>
    <lineage>
        <taxon>Eukaryota</taxon>
        <taxon>Discoba</taxon>
        <taxon>Euglenozoa</taxon>
        <taxon>Kinetoplastea</taxon>
        <taxon>Metakinetoplastina</taxon>
        <taxon>Trypanosomatida</taxon>
        <taxon>Trypanosomatidae</taxon>
        <taxon>Trypanosoma</taxon>
        <taxon>Nannomonas</taxon>
    </lineage>
</organism>
<dbReference type="GO" id="GO:0005524">
    <property type="term" value="F:ATP binding"/>
    <property type="evidence" value="ECO:0007669"/>
    <property type="project" value="UniProtKB-KW"/>
</dbReference>
<dbReference type="GO" id="GO:0035556">
    <property type="term" value="P:intracellular signal transduction"/>
    <property type="evidence" value="ECO:0007669"/>
    <property type="project" value="TreeGrafter"/>
</dbReference>
<keyword evidence="4" id="KW-0547">Nucleotide-binding</keyword>
<proteinExistence type="predicted"/>
<dbReference type="EMBL" id="HE575317">
    <property type="protein sequence ID" value="CCC90284.1"/>
    <property type="molecule type" value="Genomic_DNA"/>
</dbReference>
<feature type="region of interest" description="Disordered" evidence="9">
    <location>
        <begin position="219"/>
        <end position="248"/>
    </location>
</feature>
<gene>
    <name evidence="11" type="ORF">TCIL3000_4_3880</name>
</gene>
<name>G0ULM9_TRYCI</name>
<dbReference type="InterPro" id="IPR008271">
    <property type="entry name" value="Ser/Thr_kinase_AS"/>
</dbReference>
<dbReference type="Pfam" id="PF00069">
    <property type="entry name" value="Pkinase"/>
    <property type="match status" value="1"/>
</dbReference>
<evidence type="ECO:0000256" key="9">
    <source>
        <dbReference type="SAM" id="MobiDB-lite"/>
    </source>
</evidence>
<dbReference type="InterPro" id="IPR000719">
    <property type="entry name" value="Prot_kinase_dom"/>
</dbReference>
<dbReference type="PANTHER" id="PTHR24356">
    <property type="entry name" value="SERINE/THREONINE-PROTEIN KINASE"/>
    <property type="match status" value="1"/>
</dbReference>
<evidence type="ECO:0000256" key="6">
    <source>
        <dbReference type="ARBA" id="ARBA00022840"/>
    </source>
</evidence>
<evidence type="ECO:0000256" key="3">
    <source>
        <dbReference type="ARBA" id="ARBA00022679"/>
    </source>
</evidence>
<dbReference type="GO" id="GO:0004674">
    <property type="term" value="F:protein serine/threonine kinase activity"/>
    <property type="evidence" value="ECO:0007669"/>
    <property type="project" value="UniProtKB-KW"/>
</dbReference>
<dbReference type="PROSITE" id="PS00108">
    <property type="entry name" value="PROTEIN_KINASE_ST"/>
    <property type="match status" value="1"/>
</dbReference>
<reference evidence="11" key="1">
    <citation type="journal article" date="2012" name="Proc. Natl. Acad. Sci. U.S.A.">
        <title>Antigenic diversity is generated by distinct evolutionary mechanisms in African trypanosome species.</title>
        <authorList>
            <person name="Jackson A.P."/>
            <person name="Berry A."/>
            <person name="Aslett M."/>
            <person name="Allison H.C."/>
            <person name="Burton P."/>
            <person name="Vavrova-Anderson J."/>
            <person name="Brown R."/>
            <person name="Browne H."/>
            <person name="Corton N."/>
            <person name="Hauser H."/>
            <person name="Gamble J."/>
            <person name="Gilderthorp R."/>
            <person name="Marcello L."/>
            <person name="McQuillan J."/>
            <person name="Otto T.D."/>
            <person name="Quail M.A."/>
            <person name="Sanders M.J."/>
            <person name="van Tonder A."/>
            <person name="Ginger M.L."/>
            <person name="Field M.C."/>
            <person name="Barry J.D."/>
            <person name="Hertz-Fowler C."/>
            <person name="Berriman M."/>
        </authorList>
    </citation>
    <scope>NUCLEOTIDE SEQUENCE</scope>
    <source>
        <strain evidence="11">IL3000</strain>
    </source>
</reference>
<evidence type="ECO:0000313" key="11">
    <source>
        <dbReference type="EMBL" id="CCC90284.1"/>
    </source>
</evidence>
<evidence type="ECO:0000256" key="8">
    <source>
        <dbReference type="ARBA" id="ARBA00048679"/>
    </source>
</evidence>
<dbReference type="InterPro" id="IPR050236">
    <property type="entry name" value="Ser_Thr_kinase_AGC"/>
</dbReference>
<dbReference type="Gene3D" id="1.10.510.10">
    <property type="entry name" value="Transferase(Phosphotransferase) domain 1"/>
    <property type="match status" value="1"/>
</dbReference>
<protein>
    <recommendedName>
        <fullName evidence="1">non-specific serine/threonine protein kinase</fullName>
        <ecNumber evidence="1">2.7.11.1</ecNumber>
    </recommendedName>
</protein>
<dbReference type="EC" id="2.7.11.1" evidence="1"/>
<evidence type="ECO:0000256" key="7">
    <source>
        <dbReference type="ARBA" id="ARBA00047899"/>
    </source>
</evidence>
<evidence type="ECO:0000256" key="1">
    <source>
        <dbReference type="ARBA" id="ARBA00012513"/>
    </source>
</evidence>
<keyword evidence="6" id="KW-0067">ATP-binding</keyword>
<dbReference type="InterPro" id="IPR011009">
    <property type="entry name" value="Kinase-like_dom_sf"/>
</dbReference>
<dbReference type="PANTHER" id="PTHR24356:SF163">
    <property type="entry name" value="3-PHOSPHOINOSITIDE-DEPENDENT PROTEIN KINASE 1-RELATED"/>
    <property type="match status" value="1"/>
</dbReference>
<sequence>MAEGSDVVEVANADAFVSRPIVMPPRRPGPGPGLRRPFGHRRTVSVFYEASTQSTASPTGSIQGVSTLNACFLNLPNMLDTVLNAPKHMVLPKERLLLHQSHVLGAGSFGEVVYGELLGENSVVGSHAGPNALPADNTCPAHHSDTGQQISRSNAVVNSAKVSPSLKTECTTINSLDGGFPEFKDEGLDVSVRRSVNTENGCSVSVTVDGAATLCQNITRSRDGDETSDPGRTSFPSSSSVSVRLTKDECTPPNNIPSFLCSPEGRTLSGGGSAAPVGHINGGGETPTILKLPRPVAIKRVDKSRLSRRQQFVVSFHSEIQISCTLEHPSVVRVHGVAEDDAEIFLVMELAEGGTLQDYVRRVSAEELRISVPRMIAEVVLALEHMYSLGIAHRDIKPGNILLTKDYRVKLGDFGTACYINDVAANAFGGTPAYVAPELVKTGKATSTSDLWSLGCVLFELFAGQTPFQGETQVLVMRLIGEYQDDSIEYPISFPADAKDLVQKLLRSKPCDRLGSKGTGGFTELKKHSFFASVDWSQYISKAGDTP</sequence>
<keyword evidence="2" id="KW-0723">Serine/threonine-protein kinase</keyword>
<evidence type="ECO:0000259" key="10">
    <source>
        <dbReference type="PROSITE" id="PS50011"/>
    </source>
</evidence>
<evidence type="ECO:0000256" key="2">
    <source>
        <dbReference type="ARBA" id="ARBA00022527"/>
    </source>
</evidence>
<dbReference type="SUPFAM" id="SSF56112">
    <property type="entry name" value="Protein kinase-like (PK-like)"/>
    <property type="match status" value="1"/>
</dbReference>
<comment type="catalytic activity">
    <reaction evidence="8">
        <text>L-seryl-[protein] + ATP = O-phospho-L-seryl-[protein] + ADP + H(+)</text>
        <dbReference type="Rhea" id="RHEA:17989"/>
        <dbReference type="Rhea" id="RHEA-COMP:9863"/>
        <dbReference type="Rhea" id="RHEA-COMP:11604"/>
        <dbReference type="ChEBI" id="CHEBI:15378"/>
        <dbReference type="ChEBI" id="CHEBI:29999"/>
        <dbReference type="ChEBI" id="CHEBI:30616"/>
        <dbReference type="ChEBI" id="CHEBI:83421"/>
        <dbReference type="ChEBI" id="CHEBI:456216"/>
        <dbReference type="EC" id="2.7.11.1"/>
    </reaction>
</comment>
<comment type="catalytic activity">
    <reaction evidence="7">
        <text>L-threonyl-[protein] + ATP = O-phospho-L-threonyl-[protein] + ADP + H(+)</text>
        <dbReference type="Rhea" id="RHEA:46608"/>
        <dbReference type="Rhea" id="RHEA-COMP:11060"/>
        <dbReference type="Rhea" id="RHEA-COMP:11605"/>
        <dbReference type="ChEBI" id="CHEBI:15378"/>
        <dbReference type="ChEBI" id="CHEBI:30013"/>
        <dbReference type="ChEBI" id="CHEBI:30616"/>
        <dbReference type="ChEBI" id="CHEBI:61977"/>
        <dbReference type="ChEBI" id="CHEBI:456216"/>
        <dbReference type="EC" id="2.7.11.1"/>
    </reaction>
</comment>
<dbReference type="PROSITE" id="PS50011">
    <property type="entry name" value="PROTEIN_KINASE_DOM"/>
    <property type="match status" value="1"/>
</dbReference>
<evidence type="ECO:0000256" key="4">
    <source>
        <dbReference type="ARBA" id="ARBA00022741"/>
    </source>
</evidence>
<dbReference type="AlphaFoldDB" id="G0ULM9"/>
<keyword evidence="5" id="KW-0418">Kinase</keyword>
<accession>G0ULM9</accession>
<keyword evidence="3" id="KW-0808">Transferase</keyword>
<dbReference type="VEuPathDB" id="TriTrypDB:TcIL3000_4_3880"/>
<dbReference type="Gene3D" id="3.30.200.20">
    <property type="entry name" value="Phosphorylase Kinase, domain 1"/>
    <property type="match status" value="1"/>
</dbReference>
<evidence type="ECO:0000256" key="5">
    <source>
        <dbReference type="ARBA" id="ARBA00022777"/>
    </source>
</evidence>
<feature type="domain" description="Protein kinase" evidence="10">
    <location>
        <begin position="263"/>
        <end position="531"/>
    </location>
</feature>